<feature type="transmembrane region" description="Helical" evidence="4">
    <location>
        <begin position="55"/>
        <end position="85"/>
    </location>
</feature>
<keyword evidence="3" id="KW-0067">ATP-binding</keyword>
<dbReference type="Gene3D" id="3.90.190.20">
    <property type="entry name" value="Mur ligase, C-terminal domain"/>
    <property type="match status" value="1"/>
</dbReference>
<dbReference type="InterPro" id="IPR036615">
    <property type="entry name" value="Mur_ligase_C_dom_sf"/>
</dbReference>
<evidence type="ECO:0000256" key="3">
    <source>
        <dbReference type="ARBA" id="ARBA00022840"/>
    </source>
</evidence>
<feature type="domain" description="Mur ligase central" evidence="6">
    <location>
        <begin position="186"/>
        <end position="374"/>
    </location>
</feature>
<name>A0ABW0YND9_9BACI</name>
<protein>
    <submittedName>
        <fullName evidence="7">UDP-N-acetylmuramoyl-tripeptide--D-alanyl-D-alanine ligase</fullName>
        <ecNumber evidence="7">6.3.2.10</ecNumber>
    </submittedName>
</protein>
<dbReference type="PANTHER" id="PTHR43024:SF1">
    <property type="entry name" value="UDP-N-ACETYLMURAMOYL-TRIPEPTIDE--D-ALANYL-D-ALANINE LIGASE"/>
    <property type="match status" value="1"/>
</dbReference>
<evidence type="ECO:0000259" key="5">
    <source>
        <dbReference type="Pfam" id="PF02875"/>
    </source>
</evidence>
<feature type="transmembrane region" description="Helical" evidence="4">
    <location>
        <begin position="105"/>
        <end position="125"/>
    </location>
</feature>
<dbReference type="Proteomes" id="UP001596142">
    <property type="component" value="Unassembled WGS sequence"/>
</dbReference>
<gene>
    <name evidence="7" type="primary">murF</name>
    <name evidence="7" type="ORF">ACFPU1_14510</name>
</gene>
<dbReference type="GO" id="GO:0047480">
    <property type="term" value="F:UDP-N-acetylmuramoyl-tripeptide-D-alanyl-D-alanine ligase activity"/>
    <property type="evidence" value="ECO:0007669"/>
    <property type="project" value="UniProtKB-EC"/>
</dbReference>
<evidence type="ECO:0000256" key="4">
    <source>
        <dbReference type="SAM" id="Phobius"/>
    </source>
</evidence>
<dbReference type="Gene3D" id="3.40.1190.10">
    <property type="entry name" value="Mur-like, catalytic domain"/>
    <property type="match status" value="1"/>
</dbReference>
<feature type="domain" description="Mur ligase C-terminal" evidence="5">
    <location>
        <begin position="397"/>
        <end position="518"/>
    </location>
</feature>
<proteinExistence type="predicted"/>
<sequence>MTSLLIILFLSVWGFYTAIRIKKSTHMLQLNSYRNERIWKWMNEHKDLVYQRKDFWPLLAIIPLIFGAENTALLLGTALYGLNIYFQPKVTEKKKLVFTPRVKRLLATIGILYLIVAVVAALIGAGAEVSLLWFMIPLIVSNILAYFVMIAANTINWPIESQVNQYYFNDAEKIIKSMPNLEVVGITGSYGKTSTKHMLETVLSSQFNVLMTPESYNTKMGVTKTIRTMLKPYHEIFIAEMGAKQEHDIQEICELVHHKYGVLTAIGEQHLDTFKTLDNIKKTKYEIVETLPHDGTAFVNKDDENIMAYQQKNKVRTMYYGIDAEDLHYRATDITYSSKGTHFTVTKYDGTSVEMQTKLLGRHNIYNILAAVAIGSEKGIPLEKIAQAVKKAQPVPHRLELKKPNGNITIIDDAFNSNPVGSKMALEVLGQMPEYKILITPGMIELGDREYELNKALGMHAADACDFVILVGKKQTIPLQDGLKEKGYPESQYFVARNLQEALDKMNELATQKSVVLLENDLPDTFNE</sequence>
<keyword evidence="1 7" id="KW-0436">Ligase</keyword>
<dbReference type="SUPFAM" id="SSF53244">
    <property type="entry name" value="MurD-like peptide ligases, peptide-binding domain"/>
    <property type="match status" value="1"/>
</dbReference>
<keyword evidence="4" id="KW-1133">Transmembrane helix</keyword>
<comment type="caution">
    <text evidence="7">The sequence shown here is derived from an EMBL/GenBank/DDBJ whole genome shotgun (WGS) entry which is preliminary data.</text>
</comment>
<dbReference type="Pfam" id="PF08245">
    <property type="entry name" value="Mur_ligase_M"/>
    <property type="match status" value="1"/>
</dbReference>
<keyword evidence="4" id="KW-0812">Transmembrane</keyword>
<dbReference type="InterPro" id="IPR004101">
    <property type="entry name" value="Mur_ligase_C"/>
</dbReference>
<dbReference type="EC" id="6.3.2.10" evidence="7"/>
<evidence type="ECO:0000256" key="1">
    <source>
        <dbReference type="ARBA" id="ARBA00022598"/>
    </source>
</evidence>
<dbReference type="RefSeq" id="WP_385942461.1">
    <property type="nucleotide sequence ID" value="NZ_JBHSOZ010000009.1"/>
</dbReference>
<dbReference type="InterPro" id="IPR013221">
    <property type="entry name" value="Mur_ligase_cen"/>
</dbReference>
<keyword evidence="8" id="KW-1185">Reference proteome</keyword>
<dbReference type="SUPFAM" id="SSF53623">
    <property type="entry name" value="MurD-like peptide ligases, catalytic domain"/>
    <property type="match status" value="1"/>
</dbReference>
<evidence type="ECO:0000256" key="2">
    <source>
        <dbReference type="ARBA" id="ARBA00022741"/>
    </source>
</evidence>
<keyword evidence="4" id="KW-0472">Membrane</keyword>
<dbReference type="InterPro" id="IPR036565">
    <property type="entry name" value="Mur-like_cat_sf"/>
</dbReference>
<accession>A0ABW0YND9</accession>
<reference evidence="8" key="1">
    <citation type="journal article" date="2019" name="Int. J. Syst. Evol. Microbiol.">
        <title>The Global Catalogue of Microorganisms (GCM) 10K type strain sequencing project: providing services to taxonomists for standard genome sequencing and annotation.</title>
        <authorList>
            <consortium name="The Broad Institute Genomics Platform"/>
            <consortium name="The Broad Institute Genome Sequencing Center for Infectious Disease"/>
            <person name="Wu L."/>
            <person name="Ma J."/>
        </authorList>
    </citation>
    <scope>NUCLEOTIDE SEQUENCE [LARGE SCALE GENOMIC DNA]</scope>
    <source>
        <strain evidence="8">CECT 7184</strain>
    </source>
</reference>
<evidence type="ECO:0000313" key="7">
    <source>
        <dbReference type="EMBL" id="MFC5713979.1"/>
    </source>
</evidence>
<keyword evidence="2" id="KW-0547">Nucleotide-binding</keyword>
<organism evidence="7 8">
    <name type="scientific">Thalassorhabdus alkalitolerans</name>
    <dbReference type="NCBI Taxonomy" id="2282697"/>
    <lineage>
        <taxon>Bacteria</taxon>
        <taxon>Bacillati</taxon>
        <taxon>Bacillota</taxon>
        <taxon>Bacilli</taxon>
        <taxon>Bacillales</taxon>
        <taxon>Bacillaceae</taxon>
        <taxon>Thalassorhabdus</taxon>
    </lineage>
</organism>
<dbReference type="Pfam" id="PF02875">
    <property type="entry name" value="Mur_ligase_C"/>
    <property type="match status" value="1"/>
</dbReference>
<dbReference type="PANTHER" id="PTHR43024">
    <property type="entry name" value="UDP-N-ACETYLMURAMOYL-TRIPEPTIDE--D-ALANYL-D-ALANINE LIGASE"/>
    <property type="match status" value="1"/>
</dbReference>
<dbReference type="InterPro" id="IPR051046">
    <property type="entry name" value="MurCDEF_CellWall_CoF430Synth"/>
</dbReference>
<evidence type="ECO:0000259" key="6">
    <source>
        <dbReference type="Pfam" id="PF08245"/>
    </source>
</evidence>
<evidence type="ECO:0000313" key="8">
    <source>
        <dbReference type="Proteomes" id="UP001596142"/>
    </source>
</evidence>
<dbReference type="EMBL" id="JBHSOZ010000009">
    <property type="protein sequence ID" value="MFC5713979.1"/>
    <property type="molecule type" value="Genomic_DNA"/>
</dbReference>
<feature type="transmembrane region" description="Helical" evidence="4">
    <location>
        <begin position="131"/>
        <end position="152"/>
    </location>
</feature>